<reference evidence="3 4" key="1">
    <citation type="journal article" date="2015" name="Genome Biol. Evol.">
        <title>Comparative Genomics of a Bacterivorous Green Alga Reveals Evolutionary Causalities and Consequences of Phago-Mixotrophic Mode of Nutrition.</title>
        <authorList>
            <person name="Burns J.A."/>
            <person name="Paasch A."/>
            <person name="Narechania A."/>
            <person name="Kim E."/>
        </authorList>
    </citation>
    <scope>NUCLEOTIDE SEQUENCE [LARGE SCALE GENOMIC DNA]</scope>
    <source>
        <strain evidence="3 4">PLY_AMNH</strain>
    </source>
</reference>
<sequence length="1285" mass="142790">MITTAETAVRDKEKLQSTVREMELLIQQCKLEEQRKLQTLDIEQKAELKRVTEEYREKVVKDGKVFREKLDAVASARTALGRKLQEREEEAARLAAALRKSEVAREARAKKLEEIRGELKQEQVARAAAEGQAGSLLQLSEGMQATLSQERSRVDELEAKLAEREDLIAQAQQDKQQLHERLSDAMEQIKAQTELACRAEGAAGKLGAERQHCAGQVQWLNERATELEMQLAQTERDRAHEQEKALKFEEEVKRLQLSGQGSANEVARLQASCRLLEGGHTALQEELASLGEFKHRWQAATEEVMVLQSEREALELRREAQDARINELATESQVAEAEKKMLVDEQSRLQHSLELSQEELRELRQQLQQSEIAVQEQRVELEAATETASCLAKTRGDLAQMENELAGTQNIKGQLQAAQEKSSAFSDQVTSLTAQVRVLEEDRNASRSECQVATQRLDQEGQRLEAILEEMDGLKEHLQEILGEDDVRTPTAGRTPERSPRAQTVSLSVLMVYLEQLVIRLRSEHAALGTQLEAAVEERNSKAAELETASSEIKRLQGLLDTRTDELHTLERQVGSLEGSSVKLKACGEEMTDLSNALSGCRAELQQRETELSALREEAQETTQEAERAAKKYQEEVEKLEAQVEGLQEQVERGRRELEATRSKAISQVARVRAEEAHSWEVRLAEAESTAEQERGRAEAAHQKAAVQAAEVAEGLTGQVEARAAEVAMVQTEVAERAAALEVGTRQQQKLEKQIAEQDQDLQHLRKELQEMTAIKEGMMVEAEGAAQTLRELEMEAATAGEQLKLMEVSRDEQIAVSGKHEMKVMQLQQRMSAMTAQVAALRQESSTLQLQLDEARAQHAEHERFEQETSKGLQDDLAAKQRELAEVVAQAAAENRGISSRDEQIAAQATLVERLEGAHAAREAELHAAMSDQELRAEAGHASAEAQRQRLLEELLVAQEHGAQEMGRTAGLAAKLSTLEKKSKVQEAAQVASSQAAAEETRSLETAHVHQVELHKKAKQAALEAKASLEQRLGALQKDLGLAQRSAREAEQNYSNEAEQAEALERRLEKQGSENKELAQEITVHQKRLAAAESELSSSRVTAAAISEKLEGSEASMADLVAKVAHLEQARRDDAAGREKTEISAGALQEKMAAMNLEQMQLLGQRDGMQCQLLEAQEQVERLREQLMFVKREGREFQAEIGSLNSHVAHPDSMRENRISKAHAAEERVHSPQFDGIMRRPFAEMHGHPMGLIREPSVPYVMSPTASEGGQTNDDGSAVIVLDG</sequence>
<evidence type="ECO:0000313" key="4">
    <source>
        <dbReference type="Proteomes" id="UP001190700"/>
    </source>
</evidence>
<feature type="coiled-coil region" evidence="1">
    <location>
        <begin position="5"/>
        <end position="32"/>
    </location>
</feature>
<dbReference type="Proteomes" id="UP001190700">
    <property type="component" value="Unassembled WGS sequence"/>
</dbReference>
<feature type="coiled-coil region" evidence="1">
    <location>
        <begin position="598"/>
        <end position="704"/>
    </location>
</feature>
<keyword evidence="1" id="KW-0175">Coiled coil</keyword>
<comment type="caution">
    <text evidence="3">The sequence shown here is derived from an EMBL/GenBank/DDBJ whole genome shotgun (WGS) entry which is preliminary data.</text>
</comment>
<feature type="coiled-coil region" evidence="1">
    <location>
        <begin position="457"/>
        <end position="484"/>
    </location>
</feature>
<feature type="coiled-coil region" evidence="1">
    <location>
        <begin position="532"/>
        <end position="573"/>
    </location>
</feature>
<feature type="coiled-coil region" evidence="1">
    <location>
        <begin position="1167"/>
        <end position="1201"/>
    </location>
</feature>
<feature type="coiled-coil region" evidence="1">
    <location>
        <begin position="1013"/>
        <end position="1131"/>
    </location>
</feature>
<evidence type="ECO:0000256" key="2">
    <source>
        <dbReference type="SAM" id="MobiDB-lite"/>
    </source>
</evidence>
<feature type="coiled-coil region" evidence="1">
    <location>
        <begin position="84"/>
        <end position="258"/>
    </location>
</feature>
<dbReference type="EMBL" id="LGRX02007561">
    <property type="protein sequence ID" value="KAK3274719.1"/>
    <property type="molecule type" value="Genomic_DNA"/>
</dbReference>
<evidence type="ECO:0000256" key="1">
    <source>
        <dbReference type="SAM" id="Coils"/>
    </source>
</evidence>
<evidence type="ECO:0000313" key="3">
    <source>
        <dbReference type="EMBL" id="KAK3274719.1"/>
    </source>
</evidence>
<accession>A0AAE0GAX3</accession>
<gene>
    <name evidence="3" type="ORF">CYMTET_17115</name>
</gene>
<proteinExistence type="predicted"/>
<name>A0AAE0GAX3_9CHLO</name>
<feature type="coiled-coil region" evidence="1">
    <location>
        <begin position="741"/>
        <end position="891"/>
    </location>
</feature>
<feature type="coiled-coil region" evidence="1">
    <location>
        <begin position="304"/>
        <end position="418"/>
    </location>
</feature>
<dbReference type="Gene3D" id="1.10.287.1490">
    <property type="match status" value="1"/>
</dbReference>
<feature type="compositionally biased region" description="Polar residues" evidence="2">
    <location>
        <begin position="1265"/>
        <end position="1276"/>
    </location>
</feature>
<protein>
    <submittedName>
        <fullName evidence="3">Uncharacterized protein</fullName>
    </submittedName>
</protein>
<keyword evidence="4" id="KW-1185">Reference proteome</keyword>
<organism evidence="3 4">
    <name type="scientific">Cymbomonas tetramitiformis</name>
    <dbReference type="NCBI Taxonomy" id="36881"/>
    <lineage>
        <taxon>Eukaryota</taxon>
        <taxon>Viridiplantae</taxon>
        <taxon>Chlorophyta</taxon>
        <taxon>Pyramimonadophyceae</taxon>
        <taxon>Pyramimonadales</taxon>
        <taxon>Pyramimonadaceae</taxon>
        <taxon>Cymbomonas</taxon>
    </lineage>
</organism>
<feature type="region of interest" description="Disordered" evidence="2">
    <location>
        <begin position="1265"/>
        <end position="1285"/>
    </location>
</feature>